<evidence type="ECO:0000256" key="7">
    <source>
        <dbReference type="PROSITE-ProRule" id="PRU00706"/>
    </source>
</evidence>
<evidence type="ECO:0000313" key="10">
    <source>
        <dbReference type="Proteomes" id="UP001150907"/>
    </source>
</evidence>
<keyword evidence="3" id="KW-0808">Transferase</keyword>
<sequence length="178" mass="19756">RSSSQRPHVGVFSGSPSSKPTAHFGVSLLFENIHTPRSDSSLSATAPNANPTISAVMSEDQCANRTFAIVKPDALTPFKYQQINALIKLNEFDISRQKLVWLTEEHAVKLFPDHADSPDRREWLDYITCAPCLALELAKPDATLFWQIAMGCEDPHDQGNRDPDSIRGILATDRIRNA</sequence>
<feature type="non-terminal residue" evidence="9">
    <location>
        <position position="1"/>
    </location>
</feature>
<keyword evidence="5" id="KW-0418">Kinase</keyword>
<keyword evidence="10" id="KW-1185">Reference proteome</keyword>
<dbReference type="Proteomes" id="UP001150907">
    <property type="component" value="Unassembled WGS sequence"/>
</dbReference>
<organism evidence="9 10">
    <name type="scientific">Coemansia thaxteri</name>
    <dbReference type="NCBI Taxonomy" id="2663907"/>
    <lineage>
        <taxon>Eukaryota</taxon>
        <taxon>Fungi</taxon>
        <taxon>Fungi incertae sedis</taxon>
        <taxon>Zoopagomycota</taxon>
        <taxon>Kickxellomycotina</taxon>
        <taxon>Kickxellomycetes</taxon>
        <taxon>Kickxellales</taxon>
        <taxon>Kickxellaceae</taxon>
        <taxon>Coemansia</taxon>
    </lineage>
</organism>
<proteinExistence type="inferred from homology"/>
<comment type="similarity">
    <text evidence="1 7">Belongs to the NDK family.</text>
</comment>
<dbReference type="AlphaFoldDB" id="A0A9W8EF89"/>
<dbReference type="InterPro" id="IPR036850">
    <property type="entry name" value="NDK-like_dom_sf"/>
</dbReference>
<reference evidence="9" key="1">
    <citation type="submission" date="2022-07" db="EMBL/GenBank/DDBJ databases">
        <title>Phylogenomic reconstructions and comparative analyses of Kickxellomycotina fungi.</title>
        <authorList>
            <person name="Reynolds N.K."/>
            <person name="Stajich J.E."/>
            <person name="Barry K."/>
            <person name="Grigoriev I.V."/>
            <person name="Crous P."/>
            <person name="Smith M.E."/>
        </authorList>
    </citation>
    <scope>NUCLEOTIDE SEQUENCE</scope>
    <source>
        <strain evidence="9">IMI 214461</strain>
    </source>
</reference>
<dbReference type="PROSITE" id="PS51374">
    <property type="entry name" value="NDPK_LIKE"/>
    <property type="match status" value="1"/>
</dbReference>
<evidence type="ECO:0000256" key="1">
    <source>
        <dbReference type="ARBA" id="ARBA00008142"/>
    </source>
</evidence>
<dbReference type="OrthoDB" id="2162449at2759"/>
<evidence type="ECO:0000256" key="5">
    <source>
        <dbReference type="ARBA" id="ARBA00022777"/>
    </source>
</evidence>
<dbReference type="PANTHER" id="PTHR46161:SF3">
    <property type="entry name" value="NUCLEOSIDE DIPHOSPHATE KINASE DDB_G0292928-RELATED"/>
    <property type="match status" value="1"/>
</dbReference>
<dbReference type="Pfam" id="PF00334">
    <property type="entry name" value="NDK"/>
    <property type="match status" value="1"/>
</dbReference>
<accession>A0A9W8EF89</accession>
<dbReference type="InterPro" id="IPR034907">
    <property type="entry name" value="NDK-like_dom"/>
</dbReference>
<gene>
    <name evidence="9" type="ORF">H4R26_006110</name>
</gene>
<dbReference type="SMART" id="SM00562">
    <property type="entry name" value="NDK"/>
    <property type="match status" value="1"/>
</dbReference>
<dbReference type="PANTHER" id="PTHR46161">
    <property type="entry name" value="NUCLEOSIDE DIPHOSPHATE KINASE"/>
    <property type="match status" value="1"/>
</dbReference>
<protein>
    <recommendedName>
        <fullName evidence="2">Nucleoside diphosphate kinase</fullName>
    </recommendedName>
</protein>
<evidence type="ECO:0000259" key="8">
    <source>
        <dbReference type="SMART" id="SM00562"/>
    </source>
</evidence>
<keyword evidence="4" id="KW-0547">Nucleotide-binding</keyword>
<feature type="non-terminal residue" evidence="9">
    <location>
        <position position="178"/>
    </location>
</feature>
<feature type="domain" description="Nucleoside diphosphate kinase-like" evidence="8">
    <location>
        <begin position="63"/>
        <end position="178"/>
    </location>
</feature>
<comment type="caution">
    <text evidence="7">Lacks conserved residue(s) required for the propagation of feature annotation.</text>
</comment>
<dbReference type="SUPFAM" id="SSF54919">
    <property type="entry name" value="Nucleoside diphosphate kinase, NDK"/>
    <property type="match status" value="1"/>
</dbReference>
<keyword evidence="6" id="KW-0067">ATP-binding</keyword>
<dbReference type="EMBL" id="JANBQF010001708">
    <property type="protein sequence ID" value="KAJ1996666.1"/>
    <property type="molecule type" value="Genomic_DNA"/>
</dbReference>
<evidence type="ECO:0000256" key="2">
    <source>
        <dbReference type="ARBA" id="ARBA00017632"/>
    </source>
</evidence>
<dbReference type="GO" id="GO:0016301">
    <property type="term" value="F:kinase activity"/>
    <property type="evidence" value="ECO:0007669"/>
    <property type="project" value="UniProtKB-KW"/>
</dbReference>
<evidence type="ECO:0000256" key="3">
    <source>
        <dbReference type="ARBA" id="ARBA00022679"/>
    </source>
</evidence>
<evidence type="ECO:0000256" key="6">
    <source>
        <dbReference type="ARBA" id="ARBA00022840"/>
    </source>
</evidence>
<name>A0A9W8EF89_9FUNG</name>
<evidence type="ECO:0000313" key="9">
    <source>
        <dbReference type="EMBL" id="KAJ1996666.1"/>
    </source>
</evidence>
<comment type="caution">
    <text evidence="9">The sequence shown here is derived from an EMBL/GenBank/DDBJ whole genome shotgun (WGS) entry which is preliminary data.</text>
</comment>
<evidence type="ECO:0000256" key="4">
    <source>
        <dbReference type="ARBA" id="ARBA00022741"/>
    </source>
</evidence>
<dbReference type="GO" id="GO:0005524">
    <property type="term" value="F:ATP binding"/>
    <property type="evidence" value="ECO:0007669"/>
    <property type="project" value="UniProtKB-KW"/>
</dbReference>
<dbReference type="Gene3D" id="3.30.70.141">
    <property type="entry name" value="Nucleoside diphosphate kinase-like domain"/>
    <property type="match status" value="1"/>
</dbReference>